<comment type="subcellular location">
    <subcellularLocation>
        <location evidence="1">Cell inner membrane</location>
        <topology evidence="1">Peripheral membrane protein</topology>
    </subcellularLocation>
</comment>
<gene>
    <name evidence="11" type="ORF">ML536_02050</name>
</gene>
<evidence type="ECO:0000256" key="8">
    <source>
        <dbReference type="ARBA" id="ARBA00022967"/>
    </source>
</evidence>
<keyword evidence="9" id="KW-0472">Membrane</keyword>
<dbReference type="PROSITE" id="PS00211">
    <property type="entry name" value="ABC_TRANSPORTER_1"/>
    <property type="match status" value="1"/>
</dbReference>
<keyword evidence="3" id="KW-0813">Transport</keyword>
<dbReference type="InterPro" id="IPR017871">
    <property type="entry name" value="ABC_transporter-like_CS"/>
</dbReference>
<dbReference type="InterPro" id="IPR050388">
    <property type="entry name" value="ABC_Ni/Peptide_Import"/>
</dbReference>
<evidence type="ECO:0000256" key="4">
    <source>
        <dbReference type="ARBA" id="ARBA00022475"/>
    </source>
</evidence>
<evidence type="ECO:0000256" key="1">
    <source>
        <dbReference type="ARBA" id="ARBA00004417"/>
    </source>
</evidence>
<evidence type="ECO:0000256" key="7">
    <source>
        <dbReference type="ARBA" id="ARBA00022840"/>
    </source>
</evidence>
<dbReference type="SUPFAM" id="SSF52540">
    <property type="entry name" value="P-loop containing nucleoside triphosphate hydrolases"/>
    <property type="match status" value="2"/>
</dbReference>
<keyword evidence="5" id="KW-0997">Cell inner membrane</keyword>
<proteinExistence type="inferred from homology"/>
<dbReference type="CDD" id="cd03257">
    <property type="entry name" value="ABC_NikE_OppD_transporters"/>
    <property type="match status" value="2"/>
</dbReference>
<comment type="caution">
    <text evidence="11">The sequence shown here is derived from an EMBL/GenBank/DDBJ whole genome shotgun (WGS) entry which is preliminary data.</text>
</comment>
<evidence type="ECO:0000256" key="9">
    <source>
        <dbReference type="ARBA" id="ARBA00023136"/>
    </source>
</evidence>
<dbReference type="GO" id="GO:0005886">
    <property type="term" value="C:plasma membrane"/>
    <property type="evidence" value="ECO:0007669"/>
    <property type="project" value="UniProtKB-SubCell"/>
</dbReference>
<organism evidence="11 12">
    <name type="scientific">Paradevosia shaoguanensis</name>
    <dbReference type="NCBI Taxonomy" id="1335043"/>
    <lineage>
        <taxon>Bacteria</taxon>
        <taxon>Pseudomonadati</taxon>
        <taxon>Pseudomonadota</taxon>
        <taxon>Alphaproteobacteria</taxon>
        <taxon>Hyphomicrobiales</taxon>
        <taxon>Devosiaceae</taxon>
        <taxon>Paradevosia</taxon>
    </lineage>
</organism>
<evidence type="ECO:0000256" key="2">
    <source>
        <dbReference type="ARBA" id="ARBA00005417"/>
    </source>
</evidence>
<evidence type="ECO:0000313" key="11">
    <source>
        <dbReference type="EMBL" id="MCI0125602.1"/>
    </source>
</evidence>
<name>A0AA41QIT7_9HYPH</name>
<keyword evidence="6" id="KW-0547">Nucleotide-binding</keyword>
<evidence type="ECO:0000256" key="6">
    <source>
        <dbReference type="ARBA" id="ARBA00022741"/>
    </source>
</evidence>
<dbReference type="AlphaFoldDB" id="A0AA41QIT7"/>
<dbReference type="RefSeq" id="WP_281734783.1">
    <property type="nucleotide sequence ID" value="NZ_JAKETQ010000001.1"/>
</dbReference>
<keyword evidence="8" id="KW-1278">Translocase</keyword>
<dbReference type="Gene3D" id="3.40.50.300">
    <property type="entry name" value="P-loop containing nucleotide triphosphate hydrolases"/>
    <property type="match status" value="2"/>
</dbReference>
<dbReference type="PROSITE" id="PS50893">
    <property type="entry name" value="ABC_TRANSPORTER_2"/>
    <property type="match status" value="2"/>
</dbReference>
<reference evidence="11" key="1">
    <citation type="submission" date="2022-03" db="EMBL/GenBank/DDBJ databases">
        <title>The complete genome sequence of a Methyloterrigena soli.</title>
        <authorList>
            <person name="Zi Z."/>
        </authorList>
    </citation>
    <scope>NUCLEOTIDE SEQUENCE</scope>
    <source>
        <strain evidence="11">M48</strain>
    </source>
</reference>
<keyword evidence="12" id="KW-1185">Reference proteome</keyword>
<dbReference type="PANTHER" id="PTHR43297">
    <property type="entry name" value="OLIGOPEPTIDE TRANSPORT ATP-BINDING PROTEIN APPD"/>
    <property type="match status" value="1"/>
</dbReference>
<dbReference type="PANTHER" id="PTHR43297:SF14">
    <property type="entry name" value="ATPASE AAA-TYPE CORE DOMAIN-CONTAINING PROTEIN"/>
    <property type="match status" value="1"/>
</dbReference>
<feature type="domain" description="ABC transporter" evidence="10">
    <location>
        <begin position="11"/>
        <end position="260"/>
    </location>
</feature>
<protein>
    <submittedName>
        <fullName evidence="11">ABC transporter ATP-binding protein</fullName>
    </submittedName>
</protein>
<dbReference type="InterPro" id="IPR003439">
    <property type="entry name" value="ABC_transporter-like_ATP-bd"/>
</dbReference>
<dbReference type="Proteomes" id="UP001156140">
    <property type="component" value="Unassembled WGS sequence"/>
</dbReference>
<feature type="domain" description="ABC transporter" evidence="10">
    <location>
        <begin position="282"/>
        <end position="523"/>
    </location>
</feature>
<evidence type="ECO:0000256" key="5">
    <source>
        <dbReference type="ARBA" id="ARBA00022519"/>
    </source>
</evidence>
<evidence type="ECO:0000256" key="3">
    <source>
        <dbReference type="ARBA" id="ARBA00022448"/>
    </source>
</evidence>
<dbReference type="GO" id="GO:0005524">
    <property type="term" value="F:ATP binding"/>
    <property type="evidence" value="ECO:0007669"/>
    <property type="project" value="UniProtKB-KW"/>
</dbReference>
<dbReference type="InterPro" id="IPR027417">
    <property type="entry name" value="P-loop_NTPase"/>
</dbReference>
<keyword evidence="7 11" id="KW-0067">ATP-binding</keyword>
<comment type="similarity">
    <text evidence="2">Belongs to the ABC transporter superfamily.</text>
</comment>
<dbReference type="SMART" id="SM00382">
    <property type="entry name" value="AAA"/>
    <property type="match status" value="2"/>
</dbReference>
<dbReference type="EMBL" id="JALAZD010000001">
    <property type="protein sequence ID" value="MCI0125602.1"/>
    <property type="molecule type" value="Genomic_DNA"/>
</dbReference>
<accession>A0AA41QIT7</accession>
<evidence type="ECO:0000259" key="10">
    <source>
        <dbReference type="PROSITE" id="PS50893"/>
    </source>
</evidence>
<dbReference type="Pfam" id="PF00005">
    <property type="entry name" value="ABC_tran"/>
    <property type="match status" value="2"/>
</dbReference>
<evidence type="ECO:0000313" key="12">
    <source>
        <dbReference type="Proteomes" id="UP001156140"/>
    </source>
</evidence>
<keyword evidence="4" id="KW-1003">Cell membrane</keyword>
<sequence length="552" mass="60811">MTNSLTDDPVVKVENLGIAIATERPIELVKDISFEIRKGDYFALVGESGSGKSMTCHAMMKLLPFTPLIEGRIVVDGQDVWALDKRQLLVYRRKSVGMVFQDPLAALNPVRTIGSQMLETLRIYYPNADADELRNRAVDALRGVHIPEPGARLGVYPHQLSGGLNQRVMIALALLGEPKLLIADEPTTALDMSVQAEVLDLIDELRRKNDLTVLLVTHDLGIVRDRATHIAVLQNGRMVEQGRAADVVSAPKADYSKELFAAASVEWPGRDTPERKRTPACLTFTNVNKTFFASKRDRRMGVGIPAAKNLSFEVRRGEIVALIGESGSGKTTAAKMAMGLEKPDTGSIVIHKSDDGKTPLKAQMVFQHPRDSLDPLMKVEDQLHEVLKVHGWRDKDKRHAHILKIIADVGLLPHVLQRRPTYLSGGEAQRVVIARALLLEPDMLIADEPLSAVDVRIQKHILECLQRLRDRLGIAILLITHDLRVVFEIADQVVVLRHGRVVEDVPVSTFTDGARDAYTQMLINAVPGKSIRSAAEALSEFNLPGGSALVAE</sequence>
<dbReference type="InterPro" id="IPR003593">
    <property type="entry name" value="AAA+_ATPase"/>
</dbReference>
<dbReference type="GO" id="GO:0016887">
    <property type="term" value="F:ATP hydrolysis activity"/>
    <property type="evidence" value="ECO:0007669"/>
    <property type="project" value="InterPro"/>
</dbReference>